<dbReference type="InterPro" id="IPR008523">
    <property type="entry name" value="DUF805"/>
</dbReference>
<keyword evidence="1" id="KW-0472">Membrane</keyword>
<dbReference type="Proteomes" id="UP000256541">
    <property type="component" value="Unassembled WGS sequence"/>
</dbReference>
<feature type="transmembrane region" description="Helical" evidence="1">
    <location>
        <begin position="37"/>
        <end position="58"/>
    </location>
</feature>
<dbReference type="AlphaFoldDB" id="A0A3E0VRM7"/>
<keyword evidence="1" id="KW-0812">Transmembrane</keyword>
<comment type="caution">
    <text evidence="2">The sequence shown here is derived from an EMBL/GenBank/DDBJ whole genome shotgun (WGS) entry which is preliminary data.</text>
</comment>
<organism evidence="2 3">
    <name type="scientific">Subtercola boreus</name>
    <dbReference type="NCBI Taxonomy" id="120213"/>
    <lineage>
        <taxon>Bacteria</taxon>
        <taxon>Bacillati</taxon>
        <taxon>Actinomycetota</taxon>
        <taxon>Actinomycetes</taxon>
        <taxon>Micrococcales</taxon>
        <taxon>Microbacteriaceae</taxon>
        <taxon>Subtercola</taxon>
    </lineage>
</organism>
<reference evidence="2 3" key="1">
    <citation type="submission" date="2017-04" db="EMBL/GenBank/DDBJ databases">
        <title>Comparative genome analysis of Subtercola boreus.</title>
        <authorList>
            <person name="Cho Y.-J."/>
            <person name="Cho A."/>
            <person name="Kim O.-S."/>
            <person name="Lee J.-I."/>
        </authorList>
    </citation>
    <scope>NUCLEOTIDE SEQUENCE [LARGE SCALE GENOMIC DNA]</scope>
    <source>
        <strain evidence="2 3">P27479</strain>
    </source>
</reference>
<evidence type="ECO:0000256" key="1">
    <source>
        <dbReference type="SAM" id="Phobius"/>
    </source>
</evidence>
<gene>
    <name evidence="2" type="ORF">B7R22_16260</name>
</gene>
<feature type="transmembrane region" description="Helical" evidence="1">
    <location>
        <begin position="70"/>
        <end position="92"/>
    </location>
</feature>
<proteinExistence type="predicted"/>
<evidence type="ECO:0008006" key="4">
    <source>
        <dbReference type="Google" id="ProtNLM"/>
    </source>
</evidence>
<name>A0A3E0VRM7_9MICO</name>
<dbReference type="EMBL" id="NBXB01000042">
    <property type="protein sequence ID" value="RFA12351.1"/>
    <property type="molecule type" value="Genomic_DNA"/>
</dbReference>
<protein>
    <recommendedName>
        <fullName evidence="4">DUF805 domain-containing protein</fullName>
    </recommendedName>
</protein>
<evidence type="ECO:0000313" key="3">
    <source>
        <dbReference type="Proteomes" id="UP000256541"/>
    </source>
</evidence>
<sequence length="105" mass="10917">MLVAAIVSSVLSTITQASGIGRLDANGAMTDPGPFDVVIALVSAVWSLSIIVPTIALTMRRLHDTNHSGWWVLVGLIPLVGGIVLLVFTLSAPVPAGERFDLQAG</sequence>
<dbReference type="PANTHER" id="PTHR34980">
    <property type="entry name" value="INNER MEMBRANE PROTEIN-RELATED-RELATED"/>
    <property type="match status" value="1"/>
</dbReference>
<keyword evidence="1" id="KW-1133">Transmembrane helix</keyword>
<dbReference type="PANTHER" id="PTHR34980:SF2">
    <property type="entry name" value="INNER MEMBRANE PROTEIN YHAH-RELATED"/>
    <property type="match status" value="1"/>
</dbReference>
<dbReference type="Pfam" id="PF05656">
    <property type="entry name" value="DUF805"/>
    <property type="match status" value="1"/>
</dbReference>
<dbReference type="OrthoDB" id="9812349at2"/>
<evidence type="ECO:0000313" key="2">
    <source>
        <dbReference type="EMBL" id="RFA12351.1"/>
    </source>
</evidence>
<dbReference type="GO" id="GO:0005886">
    <property type="term" value="C:plasma membrane"/>
    <property type="evidence" value="ECO:0007669"/>
    <property type="project" value="TreeGrafter"/>
</dbReference>
<accession>A0A3E0VRM7</accession>